<organism evidence="2 3">
    <name type="scientific">Phytophthora megakarya</name>
    <dbReference type="NCBI Taxonomy" id="4795"/>
    <lineage>
        <taxon>Eukaryota</taxon>
        <taxon>Sar</taxon>
        <taxon>Stramenopiles</taxon>
        <taxon>Oomycota</taxon>
        <taxon>Peronosporomycetes</taxon>
        <taxon>Peronosporales</taxon>
        <taxon>Peronosporaceae</taxon>
        <taxon>Phytophthora</taxon>
    </lineage>
</organism>
<name>A0A225VMD2_9STRA</name>
<reference evidence="3" key="1">
    <citation type="submission" date="2017-03" db="EMBL/GenBank/DDBJ databases">
        <title>Phytopthora megakarya and P. palmivora, two closely related causual agents of cacao black pod achieved similar genome size and gene model numbers by different mechanisms.</title>
        <authorList>
            <person name="Ali S."/>
            <person name="Shao J."/>
            <person name="Larry D.J."/>
            <person name="Kronmiller B."/>
            <person name="Shen D."/>
            <person name="Strem M.D."/>
            <person name="Melnick R.L."/>
            <person name="Guiltinan M.J."/>
            <person name="Tyler B.M."/>
            <person name="Meinhardt L.W."/>
            <person name="Bailey B.A."/>
        </authorList>
    </citation>
    <scope>NUCLEOTIDE SEQUENCE [LARGE SCALE GENOMIC DNA]</scope>
    <source>
        <strain evidence="3">zdho120</strain>
    </source>
</reference>
<evidence type="ECO:0000313" key="3">
    <source>
        <dbReference type="Proteomes" id="UP000198211"/>
    </source>
</evidence>
<feature type="region of interest" description="Disordered" evidence="1">
    <location>
        <begin position="344"/>
        <end position="383"/>
    </location>
</feature>
<keyword evidence="3" id="KW-1185">Reference proteome</keyword>
<feature type="compositionally biased region" description="Low complexity" evidence="1">
    <location>
        <begin position="70"/>
        <end position="84"/>
    </location>
</feature>
<sequence length="497" mass="54876">MTGASEFQEQLSAYCLSEQPPYSVFLMVSRNNAPPPPFQPAQVESDSEGSDPASDAEPGTEGGTGGGSESSGVDPADPNPASAPSTPPKKPSTGHSDQAKKAMVPGEGSLPASDSKEPKSTPPPSSQGNSLLRPVPGVSETNLLGHLFDADYDMRGGDTEAERNPLEEKQEEDHSMGEEPGAKDLAGSEDVELEGVSGSGPRMSADRLRQVRPTVYDPQTDTKGGFYRPIDSDADPVRPVEELAKVLTRSKVEDVRMDVLEYWQMDTDRCTLTEAEDAIQGRTTEGIIVHVSLRKDILVEFLRRALILSFLDEVPWFQHVPEEFFDRALAEAEDDDWELGIGEGVNPWPSVPLQPRDSPSPSEHEEDASGDEQDGHGPDDETSLAKSWVIYNTRVRRTSTRLKHQNRGFPDYESVFGHSRKPCVWIPMDPRANKTLRVQLDLLDQREPARLYWGSSCPEERIAESVSSAVWVTRVTVHTNRLPVPEPEEYVMPRRRR</sequence>
<evidence type="ECO:0000256" key="1">
    <source>
        <dbReference type="SAM" id="MobiDB-lite"/>
    </source>
</evidence>
<dbReference type="AlphaFoldDB" id="A0A225VMD2"/>
<gene>
    <name evidence="2" type="ORF">PHMEG_00021245</name>
</gene>
<dbReference type="Proteomes" id="UP000198211">
    <property type="component" value="Unassembled WGS sequence"/>
</dbReference>
<protein>
    <submittedName>
        <fullName evidence="2">Uncharacterized protein</fullName>
    </submittedName>
</protein>
<comment type="caution">
    <text evidence="2">The sequence shown here is derived from an EMBL/GenBank/DDBJ whole genome shotgun (WGS) entry which is preliminary data.</text>
</comment>
<feature type="region of interest" description="Disordered" evidence="1">
    <location>
        <begin position="27"/>
        <end position="204"/>
    </location>
</feature>
<accession>A0A225VMD2</accession>
<proteinExistence type="predicted"/>
<evidence type="ECO:0000313" key="2">
    <source>
        <dbReference type="EMBL" id="OWZ06492.1"/>
    </source>
</evidence>
<dbReference type="EMBL" id="NBNE01003938">
    <property type="protein sequence ID" value="OWZ06492.1"/>
    <property type="molecule type" value="Genomic_DNA"/>
</dbReference>
<feature type="compositionally biased region" description="Gly residues" evidence="1">
    <location>
        <begin position="60"/>
        <end position="69"/>
    </location>
</feature>
<feature type="compositionally biased region" description="Basic and acidic residues" evidence="1">
    <location>
        <begin position="148"/>
        <end position="182"/>
    </location>
</feature>